<evidence type="ECO:0000256" key="1">
    <source>
        <dbReference type="ARBA" id="ARBA00022741"/>
    </source>
</evidence>
<dbReference type="InterPro" id="IPR022812">
    <property type="entry name" value="Dynamin"/>
</dbReference>
<dbReference type="OrthoDB" id="415706at2759"/>
<dbReference type="Pfam" id="PF00350">
    <property type="entry name" value="Dynamin_N"/>
    <property type="match status" value="1"/>
</dbReference>
<dbReference type="PRINTS" id="PR00195">
    <property type="entry name" value="DYNAMIN"/>
</dbReference>
<dbReference type="GO" id="GO:0006897">
    <property type="term" value="P:endocytosis"/>
    <property type="evidence" value="ECO:0007669"/>
    <property type="project" value="TreeGrafter"/>
</dbReference>
<evidence type="ECO:0000256" key="3">
    <source>
        <dbReference type="SAM" id="MobiDB-lite"/>
    </source>
</evidence>
<keyword evidence="2" id="KW-0342">GTP-binding</keyword>
<dbReference type="InterPro" id="IPR030381">
    <property type="entry name" value="G_DYNAMIN_dom"/>
</dbReference>
<evidence type="ECO:0008006" key="8">
    <source>
        <dbReference type="Google" id="ProtNLM"/>
    </source>
</evidence>
<dbReference type="InterPro" id="IPR003130">
    <property type="entry name" value="GED"/>
</dbReference>
<dbReference type="SMART" id="SM00053">
    <property type="entry name" value="DYNc"/>
    <property type="match status" value="1"/>
</dbReference>
<dbReference type="SUPFAM" id="SSF52540">
    <property type="entry name" value="P-loop containing nucleoside triphosphate hydrolases"/>
    <property type="match status" value="1"/>
</dbReference>
<feature type="domain" description="Dynamin-type G" evidence="5">
    <location>
        <begin position="53"/>
        <end position="332"/>
    </location>
</feature>
<evidence type="ECO:0000259" key="5">
    <source>
        <dbReference type="PROSITE" id="PS51718"/>
    </source>
</evidence>
<dbReference type="Pfam" id="PF02212">
    <property type="entry name" value="GED"/>
    <property type="match status" value="1"/>
</dbReference>
<dbReference type="GO" id="GO:0016559">
    <property type="term" value="P:peroxisome fission"/>
    <property type="evidence" value="ECO:0007669"/>
    <property type="project" value="TreeGrafter"/>
</dbReference>
<evidence type="ECO:0000313" key="7">
    <source>
        <dbReference type="Proteomes" id="UP000250266"/>
    </source>
</evidence>
<dbReference type="GO" id="GO:0048312">
    <property type="term" value="P:intracellular distribution of mitochondria"/>
    <property type="evidence" value="ECO:0007669"/>
    <property type="project" value="TreeGrafter"/>
</dbReference>
<dbReference type="InterPro" id="IPR027417">
    <property type="entry name" value="P-loop_NTPase"/>
</dbReference>
<evidence type="ECO:0000313" key="6">
    <source>
        <dbReference type="EMBL" id="OCK82094.1"/>
    </source>
</evidence>
<feature type="region of interest" description="Disordered" evidence="3">
    <location>
        <begin position="755"/>
        <end position="780"/>
    </location>
</feature>
<dbReference type="GO" id="GO:0005525">
    <property type="term" value="F:GTP binding"/>
    <property type="evidence" value="ECO:0007669"/>
    <property type="project" value="InterPro"/>
</dbReference>
<evidence type="ECO:0000259" key="4">
    <source>
        <dbReference type="PROSITE" id="PS51388"/>
    </source>
</evidence>
<feature type="domain" description="GED" evidence="4">
    <location>
        <begin position="656"/>
        <end position="750"/>
    </location>
</feature>
<dbReference type="InterPro" id="IPR020850">
    <property type="entry name" value="GED_dom"/>
</dbReference>
<dbReference type="GO" id="GO:0003924">
    <property type="term" value="F:GTPase activity"/>
    <property type="evidence" value="ECO:0007669"/>
    <property type="project" value="InterPro"/>
</dbReference>
<dbReference type="PROSITE" id="PS51388">
    <property type="entry name" value="GED"/>
    <property type="match status" value="1"/>
</dbReference>
<dbReference type="PANTHER" id="PTHR11566:SF21">
    <property type="entry name" value="DYNAMIN RELATED PROTEIN 1, ISOFORM A"/>
    <property type="match status" value="1"/>
</dbReference>
<name>A0A8E2JGU9_9PEZI</name>
<dbReference type="AlphaFoldDB" id="A0A8E2JGU9"/>
<dbReference type="Gene3D" id="3.40.50.300">
    <property type="entry name" value="P-loop containing nucleotide triphosphate hydrolases"/>
    <property type="match status" value="1"/>
</dbReference>
<evidence type="ECO:0000256" key="2">
    <source>
        <dbReference type="ARBA" id="ARBA00023134"/>
    </source>
</evidence>
<feature type="region of interest" description="Disordered" evidence="3">
    <location>
        <begin position="423"/>
        <end position="457"/>
    </location>
</feature>
<organism evidence="6 7">
    <name type="scientific">Lepidopterella palustris CBS 459.81</name>
    <dbReference type="NCBI Taxonomy" id="1314670"/>
    <lineage>
        <taxon>Eukaryota</taxon>
        <taxon>Fungi</taxon>
        <taxon>Dikarya</taxon>
        <taxon>Ascomycota</taxon>
        <taxon>Pezizomycotina</taxon>
        <taxon>Dothideomycetes</taxon>
        <taxon>Pleosporomycetidae</taxon>
        <taxon>Mytilinidiales</taxon>
        <taxon>Argynnaceae</taxon>
        <taxon>Lepidopterella</taxon>
    </lineage>
</organism>
<dbReference type="GO" id="GO:0016020">
    <property type="term" value="C:membrane"/>
    <property type="evidence" value="ECO:0007669"/>
    <property type="project" value="TreeGrafter"/>
</dbReference>
<dbReference type="InterPro" id="IPR045063">
    <property type="entry name" value="Dynamin_N"/>
</dbReference>
<protein>
    <recommendedName>
        <fullName evidence="8">Dynamin GTPase</fullName>
    </recommendedName>
</protein>
<dbReference type="GO" id="GO:0005739">
    <property type="term" value="C:mitochondrion"/>
    <property type="evidence" value="ECO:0007669"/>
    <property type="project" value="TreeGrafter"/>
</dbReference>
<sequence length="780" mass="88804">MTSSIKSGENAEHGNISQEATKAEFDSSALSQIRVKLVDDLRELFRQRKIGEDIQLPRIIVCGSQSCGKSSVLEAISRLSFPRGRGLCTTFPIEVRLREGPPSAAKLRIPEIKFKKDLDCLEDFGKAVEEAKKALRDHHKCKAGETKIFNEKLTVELSRPDFQTLTIVDLPGLINSRNPGQSKKDIDVISDMVRSYMKDSETIILAVMSAANDGAVQHILEMAHGEDRSGKRTIGVITKPDLVMPGFKLEEEWLRYACNETDYKFSHWHVVRNRDNGETFDLSERDKREAEFFDSKKHTIWKQTLSKDQLGIRNLVNKLCAVLEEHIRINLPKVHNSLLKKLEKCQAELVALGKPRDSNDARRDYLFQISRNFEDIVKAATNGRYNDSHHNEFFKDLSLRLRAIVSNHSKHFARFMLQNGHKYEESSGSEKQGDQEARPMQQEIPGFPAPPALSNHTPQHISREKFVQLVKKNEIMGDSTRFEGAYETSNINTLFHEQSEHWHQIAKAHVDSICCQAVQLIQRAIGAVTKETNGRQSHTGNQLCRYLIDGGQGSRYQTKRARRPSDLHYSMNEMRQDLHSKLDEIYLPYRGARAMTLDPEYHAAASQITLQRQQAEFTKFTTHVAGKCENKARAEAELNNCVATFEISQNKYAYGPSEIVDLMQSYYKVALRTFIDNVTLLVLENCLMYRLHELFNQEKVLKMVHDDPCLLSDLASEPEENVKRRKKLQEQEESLTAACDICAANTNYLSVQFIQSATEDSTPPEKGPLPLNGQNEDEEL</sequence>
<dbReference type="EMBL" id="KV744899">
    <property type="protein sequence ID" value="OCK82094.1"/>
    <property type="molecule type" value="Genomic_DNA"/>
</dbReference>
<dbReference type="InterPro" id="IPR001401">
    <property type="entry name" value="Dynamin_GTPase"/>
</dbReference>
<dbReference type="CDD" id="cd08771">
    <property type="entry name" value="DLP_1"/>
    <property type="match status" value="1"/>
</dbReference>
<dbReference type="InterPro" id="IPR000375">
    <property type="entry name" value="Dynamin_stalk"/>
</dbReference>
<keyword evidence="1" id="KW-0547">Nucleotide-binding</keyword>
<dbReference type="Pfam" id="PF01031">
    <property type="entry name" value="Dynamin_M"/>
    <property type="match status" value="1"/>
</dbReference>
<dbReference type="Proteomes" id="UP000250266">
    <property type="component" value="Unassembled WGS sequence"/>
</dbReference>
<dbReference type="PANTHER" id="PTHR11566">
    <property type="entry name" value="DYNAMIN"/>
    <property type="match status" value="1"/>
</dbReference>
<reference evidence="6 7" key="1">
    <citation type="journal article" date="2016" name="Nat. Commun.">
        <title>Ectomycorrhizal ecology is imprinted in the genome of the dominant symbiotic fungus Cenococcum geophilum.</title>
        <authorList>
            <consortium name="DOE Joint Genome Institute"/>
            <person name="Peter M."/>
            <person name="Kohler A."/>
            <person name="Ohm R.A."/>
            <person name="Kuo A."/>
            <person name="Krutzmann J."/>
            <person name="Morin E."/>
            <person name="Arend M."/>
            <person name="Barry K.W."/>
            <person name="Binder M."/>
            <person name="Choi C."/>
            <person name="Clum A."/>
            <person name="Copeland A."/>
            <person name="Grisel N."/>
            <person name="Haridas S."/>
            <person name="Kipfer T."/>
            <person name="LaButti K."/>
            <person name="Lindquist E."/>
            <person name="Lipzen A."/>
            <person name="Maire R."/>
            <person name="Meier B."/>
            <person name="Mihaltcheva S."/>
            <person name="Molinier V."/>
            <person name="Murat C."/>
            <person name="Poggeler S."/>
            <person name="Quandt C.A."/>
            <person name="Sperisen C."/>
            <person name="Tritt A."/>
            <person name="Tisserant E."/>
            <person name="Crous P.W."/>
            <person name="Henrissat B."/>
            <person name="Nehls U."/>
            <person name="Egli S."/>
            <person name="Spatafora J.W."/>
            <person name="Grigoriev I.V."/>
            <person name="Martin F.M."/>
        </authorList>
    </citation>
    <scope>NUCLEOTIDE SEQUENCE [LARGE SCALE GENOMIC DNA]</scope>
    <source>
        <strain evidence="6 7">CBS 459.81</strain>
    </source>
</reference>
<proteinExistence type="predicted"/>
<dbReference type="GO" id="GO:0008017">
    <property type="term" value="F:microtubule binding"/>
    <property type="evidence" value="ECO:0007669"/>
    <property type="project" value="TreeGrafter"/>
</dbReference>
<dbReference type="GO" id="GO:0000266">
    <property type="term" value="P:mitochondrial fission"/>
    <property type="evidence" value="ECO:0007669"/>
    <property type="project" value="TreeGrafter"/>
</dbReference>
<dbReference type="GO" id="GO:0005874">
    <property type="term" value="C:microtubule"/>
    <property type="evidence" value="ECO:0007669"/>
    <property type="project" value="TreeGrafter"/>
</dbReference>
<accession>A0A8E2JGU9</accession>
<keyword evidence="7" id="KW-1185">Reference proteome</keyword>
<gene>
    <name evidence="6" type="ORF">K432DRAFT_424417</name>
</gene>
<dbReference type="PROSITE" id="PS51718">
    <property type="entry name" value="G_DYNAMIN_2"/>
    <property type="match status" value="1"/>
</dbReference>